<keyword evidence="4 5" id="KW-0472">Membrane</keyword>
<dbReference type="EMBL" id="DTPE01000268">
    <property type="protein sequence ID" value="HGE75795.1"/>
    <property type="molecule type" value="Genomic_DNA"/>
</dbReference>
<accession>A0A7V3VTL7</accession>
<feature type="domain" description="ABC transmembrane type-2" evidence="6">
    <location>
        <begin position="130"/>
        <end position="362"/>
    </location>
</feature>
<feature type="transmembrane region" description="Helical" evidence="5">
    <location>
        <begin position="284"/>
        <end position="300"/>
    </location>
</feature>
<dbReference type="GO" id="GO:0140359">
    <property type="term" value="F:ABC-type transporter activity"/>
    <property type="evidence" value="ECO:0007669"/>
    <property type="project" value="InterPro"/>
</dbReference>
<keyword evidence="5" id="KW-0813">Transport</keyword>
<proteinExistence type="inferred from homology"/>
<comment type="similarity">
    <text evidence="5">Belongs to the ABC-2 integral membrane protein family.</text>
</comment>
<evidence type="ECO:0000256" key="5">
    <source>
        <dbReference type="RuleBase" id="RU361157"/>
    </source>
</evidence>
<sequence>MGHCDGSIQRESFQMGGLKMRLPVILKAMAFHSIRDRMNLFFNLFFPLITLLIFGFVFSGIYAPQSSINVGFYGSTLPAVTGVKYIRYSTLSDLENAINSQKIDLGLTLDGTTLITYISPANIQSSDYYTSISKNVADEINKSNGITDVIGIQKNDISFSGKKFDYLDNLIPGILALSIFSAGVFSITASLAHFRDKKVIKRFWTTPLAKWEFYSGFIVEKMIESFISILILFAAAIIFFHPAYNLDWLRFLLMIFSGTFGMMGFGMIILLISPNARVASEISSVLYTVMMFFSGVYFPLDLMPKFMQDIAYGLPLTYIVTGMKSATGIAPMSNLSFWLTVVIMFFGAVLILLGFSRIFKVE</sequence>
<dbReference type="InterPro" id="IPR013525">
    <property type="entry name" value="ABC2_TM"/>
</dbReference>
<dbReference type="PROSITE" id="PS51012">
    <property type="entry name" value="ABC_TM2"/>
    <property type="match status" value="1"/>
</dbReference>
<organism evidence="7">
    <name type="scientific">Mesoaciditoga lauensis</name>
    <dbReference type="NCBI Taxonomy" id="1495039"/>
    <lineage>
        <taxon>Bacteria</taxon>
        <taxon>Thermotogati</taxon>
        <taxon>Thermotogota</taxon>
        <taxon>Thermotogae</taxon>
        <taxon>Mesoaciditogales</taxon>
        <taxon>Mesoaciditogaceae</taxon>
        <taxon>Mesoaciditoga</taxon>
    </lineage>
</organism>
<reference evidence="7" key="1">
    <citation type="journal article" date="2020" name="mSystems">
        <title>Genome- and Community-Level Interaction Insights into Carbon Utilization and Element Cycling Functions of Hydrothermarchaeota in Hydrothermal Sediment.</title>
        <authorList>
            <person name="Zhou Z."/>
            <person name="Liu Y."/>
            <person name="Xu W."/>
            <person name="Pan J."/>
            <person name="Luo Z.H."/>
            <person name="Li M."/>
        </authorList>
    </citation>
    <scope>NUCLEOTIDE SEQUENCE [LARGE SCALE GENOMIC DNA]</scope>
    <source>
        <strain evidence="7">SpSt-966</strain>
    </source>
</reference>
<dbReference type="GO" id="GO:0005886">
    <property type="term" value="C:plasma membrane"/>
    <property type="evidence" value="ECO:0007669"/>
    <property type="project" value="UniProtKB-SubCell"/>
</dbReference>
<dbReference type="AlphaFoldDB" id="A0A7V3VTL7"/>
<feature type="transmembrane region" description="Helical" evidence="5">
    <location>
        <begin position="335"/>
        <end position="355"/>
    </location>
</feature>
<evidence type="ECO:0000256" key="2">
    <source>
        <dbReference type="ARBA" id="ARBA00022692"/>
    </source>
</evidence>
<evidence type="ECO:0000259" key="6">
    <source>
        <dbReference type="PROSITE" id="PS51012"/>
    </source>
</evidence>
<name>A0A7V3VTL7_9BACT</name>
<dbReference type="PANTHER" id="PTHR43027:SF1">
    <property type="entry name" value="DOXORUBICIN RESISTANCE ABC TRANSPORTER PERMEASE PROTEIN DRRC-RELATED"/>
    <property type="match status" value="1"/>
</dbReference>
<evidence type="ECO:0000256" key="1">
    <source>
        <dbReference type="ARBA" id="ARBA00004141"/>
    </source>
</evidence>
<comment type="caution">
    <text evidence="7">The sequence shown here is derived from an EMBL/GenBank/DDBJ whole genome shotgun (WGS) entry which is preliminary data.</text>
</comment>
<keyword evidence="2 5" id="KW-0812">Transmembrane</keyword>
<dbReference type="PANTHER" id="PTHR43027">
    <property type="entry name" value="DOXORUBICIN RESISTANCE ABC TRANSPORTER PERMEASE PROTEIN DRRC-RELATED"/>
    <property type="match status" value="1"/>
</dbReference>
<feature type="transmembrane region" description="Helical" evidence="5">
    <location>
        <begin position="226"/>
        <end position="244"/>
    </location>
</feature>
<protein>
    <recommendedName>
        <fullName evidence="5">Transport permease protein</fullName>
    </recommendedName>
</protein>
<evidence type="ECO:0000256" key="4">
    <source>
        <dbReference type="ARBA" id="ARBA00023136"/>
    </source>
</evidence>
<gene>
    <name evidence="7" type="ORF">ENX73_06710</name>
</gene>
<dbReference type="InterPro" id="IPR052902">
    <property type="entry name" value="ABC-2_transporter"/>
</dbReference>
<feature type="transmembrane region" description="Helical" evidence="5">
    <location>
        <begin position="170"/>
        <end position="192"/>
    </location>
</feature>
<evidence type="ECO:0000256" key="3">
    <source>
        <dbReference type="ARBA" id="ARBA00022989"/>
    </source>
</evidence>
<keyword evidence="5" id="KW-1003">Cell membrane</keyword>
<keyword evidence="3 5" id="KW-1133">Transmembrane helix</keyword>
<feature type="transmembrane region" description="Helical" evidence="5">
    <location>
        <begin position="250"/>
        <end position="272"/>
    </location>
</feature>
<comment type="subcellular location">
    <subcellularLocation>
        <location evidence="5">Cell membrane</location>
        <topology evidence="5">Multi-pass membrane protein</topology>
    </subcellularLocation>
    <subcellularLocation>
        <location evidence="1">Membrane</location>
        <topology evidence="1">Multi-pass membrane protein</topology>
    </subcellularLocation>
</comment>
<dbReference type="Pfam" id="PF01061">
    <property type="entry name" value="ABC2_membrane"/>
    <property type="match status" value="1"/>
</dbReference>
<evidence type="ECO:0000313" key="7">
    <source>
        <dbReference type="EMBL" id="HGE75795.1"/>
    </source>
</evidence>
<dbReference type="InterPro" id="IPR047817">
    <property type="entry name" value="ABC2_TM_bact-type"/>
</dbReference>
<feature type="transmembrane region" description="Helical" evidence="5">
    <location>
        <begin position="40"/>
        <end position="63"/>
    </location>
</feature>